<accession>A0A841CH09</accession>
<dbReference type="EMBL" id="JACHJN010000006">
    <property type="protein sequence ID" value="MBB5957822.1"/>
    <property type="molecule type" value="Genomic_DNA"/>
</dbReference>
<dbReference type="AlphaFoldDB" id="A0A841CH09"/>
<evidence type="ECO:0000313" key="3">
    <source>
        <dbReference type="Proteomes" id="UP000547510"/>
    </source>
</evidence>
<gene>
    <name evidence="2" type="ORF">FHS29_004417</name>
</gene>
<organism evidence="2 3">
    <name type="scientific">Saccharothrix tamanrassetensis</name>
    <dbReference type="NCBI Taxonomy" id="1051531"/>
    <lineage>
        <taxon>Bacteria</taxon>
        <taxon>Bacillati</taxon>
        <taxon>Actinomycetota</taxon>
        <taxon>Actinomycetes</taxon>
        <taxon>Pseudonocardiales</taxon>
        <taxon>Pseudonocardiaceae</taxon>
        <taxon>Saccharothrix</taxon>
    </lineage>
</organism>
<dbReference type="RefSeq" id="WP_184693168.1">
    <property type="nucleotide sequence ID" value="NZ_JACHJN010000006.1"/>
</dbReference>
<proteinExistence type="predicted"/>
<protein>
    <recommendedName>
        <fullName evidence="4">Beta-lactamase class A</fullName>
    </recommendedName>
</protein>
<dbReference type="Gene3D" id="3.40.710.10">
    <property type="entry name" value="DD-peptidase/beta-lactamase superfamily"/>
    <property type="match status" value="1"/>
</dbReference>
<comment type="caution">
    <text evidence="2">The sequence shown here is derived from an EMBL/GenBank/DDBJ whole genome shotgun (WGS) entry which is preliminary data.</text>
</comment>
<dbReference type="SUPFAM" id="SSF56601">
    <property type="entry name" value="beta-lactamase/transpeptidase-like"/>
    <property type="match status" value="1"/>
</dbReference>
<feature type="compositionally biased region" description="Low complexity" evidence="1">
    <location>
        <begin position="1"/>
        <end position="49"/>
    </location>
</feature>
<evidence type="ECO:0000313" key="2">
    <source>
        <dbReference type="EMBL" id="MBB5957822.1"/>
    </source>
</evidence>
<dbReference type="InterPro" id="IPR012338">
    <property type="entry name" value="Beta-lactam/transpept-like"/>
</dbReference>
<dbReference type="Proteomes" id="UP000547510">
    <property type="component" value="Unassembled WGS sequence"/>
</dbReference>
<evidence type="ECO:0000256" key="1">
    <source>
        <dbReference type="SAM" id="MobiDB-lite"/>
    </source>
</evidence>
<feature type="region of interest" description="Disordered" evidence="1">
    <location>
        <begin position="1"/>
        <end position="84"/>
    </location>
</feature>
<evidence type="ECO:0008006" key="4">
    <source>
        <dbReference type="Google" id="ProtNLM"/>
    </source>
</evidence>
<reference evidence="2 3" key="1">
    <citation type="submission" date="2020-08" db="EMBL/GenBank/DDBJ databases">
        <title>Genomic Encyclopedia of Type Strains, Phase III (KMG-III): the genomes of soil and plant-associated and newly described type strains.</title>
        <authorList>
            <person name="Whitman W."/>
        </authorList>
    </citation>
    <scope>NUCLEOTIDE SEQUENCE [LARGE SCALE GENOMIC DNA]</scope>
    <source>
        <strain evidence="2 3">CECT 8640</strain>
    </source>
</reference>
<sequence>MIVLSAATACSAAPGSASGPTSPANTPRPAAPRASEAAAAPPTSAGPKASDPDAAKPTGSKPTGSKPTTSAPTAPKAPAAGSPAPNLSAAIARAIGKATDTYLAVSVLDLATGARAGYQDDVPFHTASLSKLIVAVDMLHDGHIDDGDRKRLHRALSASDDDAMNALWAAHDGFGAVGRVSELVGLAGTHAPDDTSQWGDVTMSADDLTRLYQYILTRLPAEDRDFVVDALSGAPPTAADGFDQAFGLQSPGLGAYAKQGWMWYQPADLYLHSAGVAANRYAVALLSVQSGVTTDEARDRLTDVSWSLLTALTTPG</sequence>
<feature type="compositionally biased region" description="Low complexity" evidence="1">
    <location>
        <begin position="56"/>
        <end position="84"/>
    </location>
</feature>
<keyword evidence="3" id="KW-1185">Reference proteome</keyword>
<name>A0A841CH09_9PSEU</name>